<sequence length="206" mass="23745">MSGGNKALELQLQMRQNAEDLHSFMRELDTWEEDIKKKDEELRTGEVQGGEMREKKKKKPASAKRIKGYDYRSWDKFNVDKVLEEMDKEDSPVESNESDPEEITVSREKALAEKEKGNMFFKEAKYDDAIECYTRGMAADPYNPVLPTNRATAFFRLKKFKEAEEDCTKAISLDNTYSKAFARRATARVSLGKLEEAKKGNRPHLS</sequence>
<evidence type="ECO:0000313" key="5">
    <source>
        <dbReference type="Proteomes" id="UP000261520"/>
    </source>
</evidence>
<reference evidence="4" key="1">
    <citation type="submission" date="2025-08" db="UniProtKB">
        <authorList>
            <consortium name="Ensembl"/>
        </authorList>
    </citation>
    <scope>IDENTIFICATION</scope>
</reference>
<protein>
    <submittedName>
        <fullName evidence="4">Uncharacterized protein</fullName>
    </submittedName>
</protein>
<dbReference type="Gene3D" id="1.25.40.10">
    <property type="entry name" value="Tetratricopeptide repeat domain"/>
    <property type="match status" value="1"/>
</dbReference>
<dbReference type="SUPFAM" id="SSF48452">
    <property type="entry name" value="TPR-like"/>
    <property type="match status" value="1"/>
</dbReference>
<dbReference type="Ensembl" id="ENSPMGT00000012608.1">
    <property type="protein sequence ID" value="ENSPMGP00000011817.1"/>
    <property type="gene ID" value="ENSPMGG00000009782.1"/>
</dbReference>
<reference evidence="4" key="2">
    <citation type="submission" date="2025-09" db="UniProtKB">
        <authorList>
            <consortium name="Ensembl"/>
        </authorList>
    </citation>
    <scope>IDENTIFICATION</scope>
</reference>
<feature type="region of interest" description="Disordered" evidence="3">
    <location>
        <begin position="85"/>
        <end position="105"/>
    </location>
</feature>
<evidence type="ECO:0000313" key="4">
    <source>
        <dbReference type="Ensembl" id="ENSPMGP00000011817.1"/>
    </source>
</evidence>
<dbReference type="InterPro" id="IPR011990">
    <property type="entry name" value="TPR-like_helical_dom_sf"/>
</dbReference>
<keyword evidence="1 2" id="KW-0802">TPR repeat</keyword>
<dbReference type="Pfam" id="PF00515">
    <property type="entry name" value="TPR_1"/>
    <property type="match status" value="1"/>
</dbReference>
<feature type="region of interest" description="Disordered" evidence="3">
    <location>
        <begin position="36"/>
        <end position="65"/>
    </location>
</feature>
<proteinExistence type="predicted"/>
<dbReference type="PROSITE" id="PS50005">
    <property type="entry name" value="TPR"/>
    <property type="match status" value="1"/>
</dbReference>
<dbReference type="STRING" id="409849.ENSPMGP00000011817"/>
<dbReference type="PANTHER" id="PTHR46423:SF1">
    <property type="entry name" value="RNA POLYMERASE II-ASSOCIATED PROTEIN 3"/>
    <property type="match status" value="1"/>
</dbReference>
<dbReference type="SMART" id="SM00028">
    <property type="entry name" value="TPR"/>
    <property type="match status" value="2"/>
</dbReference>
<evidence type="ECO:0000256" key="3">
    <source>
        <dbReference type="SAM" id="MobiDB-lite"/>
    </source>
</evidence>
<evidence type="ECO:0000256" key="1">
    <source>
        <dbReference type="ARBA" id="ARBA00022803"/>
    </source>
</evidence>
<feature type="repeat" description="TPR" evidence="2">
    <location>
        <begin position="110"/>
        <end position="143"/>
    </location>
</feature>
<feature type="compositionally biased region" description="Basic residues" evidence="3">
    <location>
        <begin position="55"/>
        <end position="65"/>
    </location>
</feature>
<dbReference type="Proteomes" id="UP000261520">
    <property type="component" value="Unplaced"/>
</dbReference>
<organism evidence="4 5">
    <name type="scientific">Periophthalmus magnuspinnatus</name>
    <dbReference type="NCBI Taxonomy" id="409849"/>
    <lineage>
        <taxon>Eukaryota</taxon>
        <taxon>Metazoa</taxon>
        <taxon>Chordata</taxon>
        <taxon>Craniata</taxon>
        <taxon>Vertebrata</taxon>
        <taxon>Euteleostomi</taxon>
        <taxon>Actinopterygii</taxon>
        <taxon>Neopterygii</taxon>
        <taxon>Teleostei</taxon>
        <taxon>Neoteleostei</taxon>
        <taxon>Acanthomorphata</taxon>
        <taxon>Gobiaria</taxon>
        <taxon>Gobiiformes</taxon>
        <taxon>Gobioidei</taxon>
        <taxon>Gobiidae</taxon>
        <taxon>Oxudercinae</taxon>
        <taxon>Periophthalmus</taxon>
    </lineage>
</organism>
<accession>A0A3B4A430</accession>
<evidence type="ECO:0000256" key="2">
    <source>
        <dbReference type="PROSITE-ProRule" id="PRU00339"/>
    </source>
</evidence>
<dbReference type="InterPro" id="IPR051966">
    <property type="entry name" value="RPAP3"/>
</dbReference>
<name>A0A3B4A430_9GOBI</name>
<dbReference type="GO" id="GO:0101031">
    <property type="term" value="C:protein folding chaperone complex"/>
    <property type="evidence" value="ECO:0007669"/>
    <property type="project" value="TreeGrafter"/>
</dbReference>
<dbReference type="AlphaFoldDB" id="A0A3B4A430"/>
<keyword evidence="5" id="KW-1185">Reference proteome</keyword>
<dbReference type="InterPro" id="IPR019734">
    <property type="entry name" value="TPR_rpt"/>
</dbReference>
<dbReference type="PANTHER" id="PTHR46423">
    <property type="entry name" value="RNA POLYMERASE II-ASSOCIATED PROTEIN 3"/>
    <property type="match status" value="1"/>
</dbReference>